<reference evidence="1" key="1">
    <citation type="journal article" date="2022" name="bioRxiv">
        <title>Sequencing and chromosome-scale assembly of the giantPleurodeles waltlgenome.</title>
        <authorList>
            <person name="Brown T."/>
            <person name="Elewa A."/>
            <person name="Iarovenko S."/>
            <person name="Subramanian E."/>
            <person name="Araus A.J."/>
            <person name="Petzold A."/>
            <person name="Susuki M."/>
            <person name="Suzuki K.-i.T."/>
            <person name="Hayashi T."/>
            <person name="Toyoda A."/>
            <person name="Oliveira C."/>
            <person name="Osipova E."/>
            <person name="Leigh N.D."/>
            <person name="Simon A."/>
            <person name="Yun M.H."/>
        </authorList>
    </citation>
    <scope>NUCLEOTIDE SEQUENCE</scope>
    <source>
        <strain evidence="1">20211129_DDA</strain>
        <tissue evidence="1">Liver</tissue>
    </source>
</reference>
<evidence type="ECO:0000313" key="1">
    <source>
        <dbReference type="EMBL" id="KAJ1084613.1"/>
    </source>
</evidence>
<name>A0AAV7L7M1_PLEWA</name>
<dbReference type="AlphaFoldDB" id="A0AAV7L7M1"/>
<protein>
    <submittedName>
        <fullName evidence="1">Uncharacterized protein</fullName>
    </submittedName>
</protein>
<keyword evidence="2" id="KW-1185">Reference proteome</keyword>
<sequence>MKRDQDTAVNSVCFKQNRRWKGRAATFTYKRRCLALGKEEFGPAYHVAALCVRVLLLFFHHCKALQEQAVMNEGEPYPNGFI</sequence>
<comment type="caution">
    <text evidence="1">The sequence shown here is derived from an EMBL/GenBank/DDBJ whole genome shotgun (WGS) entry which is preliminary data.</text>
</comment>
<dbReference type="Proteomes" id="UP001066276">
    <property type="component" value="Chromosome 12"/>
</dbReference>
<proteinExistence type="predicted"/>
<accession>A0AAV7L7M1</accession>
<dbReference type="EMBL" id="JANPWB010000016">
    <property type="protein sequence ID" value="KAJ1084613.1"/>
    <property type="molecule type" value="Genomic_DNA"/>
</dbReference>
<evidence type="ECO:0000313" key="2">
    <source>
        <dbReference type="Proteomes" id="UP001066276"/>
    </source>
</evidence>
<gene>
    <name evidence="1" type="ORF">NDU88_004759</name>
</gene>
<organism evidence="1 2">
    <name type="scientific">Pleurodeles waltl</name>
    <name type="common">Iberian ribbed newt</name>
    <dbReference type="NCBI Taxonomy" id="8319"/>
    <lineage>
        <taxon>Eukaryota</taxon>
        <taxon>Metazoa</taxon>
        <taxon>Chordata</taxon>
        <taxon>Craniata</taxon>
        <taxon>Vertebrata</taxon>
        <taxon>Euteleostomi</taxon>
        <taxon>Amphibia</taxon>
        <taxon>Batrachia</taxon>
        <taxon>Caudata</taxon>
        <taxon>Salamandroidea</taxon>
        <taxon>Salamandridae</taxon>
        <taxon>Pleurodelinae</taxon>
        <taxon>Pleurodeles</taxon>
    </lineage>
</organism>